<evidence type="ECO:0000313" key="1">
    <source>
        <dbReference type="EMBL" id="PZV33992.1"/>
    </source>
</evidence>
<evidence type="ECO:0000313" key="2">
    <source>
        <dbReference type="Proteomes" id="UP000248616"/>
    </source>
</evidence>
<dbReference type="Proteomes" id="UP000248616">
    <property type="component" value="Unassembled WGS sequence"/>
</dbReference>
<proteinExistence type="predicted"/>
<name>A0A2W7BTJ2_9HYPH</name>
<accession>A0A2W7BTJ2</accession>
<dbReference type="OrthoDB" id="8086182at2"/>
<dbReference type="EMBL" id="MZXV01000076">
    <property type="protein sequence ID" value="PZV33992.1"/>
    <property type="molecule type" value="Genomic_DNA"/>
</dbReference>
<sequence>MDISALLARCLTALWEWVVPSYRPELHYMRGPGPASARGKIGVEPEPALPLLRNFRRRRVNAHL</sequence>
<organism evidence="1 2">
    <name type="scientific">Mesorhizobium kowhaii</name>
    <dbReference type="NCBI Taxonomy" id="1300272"/>
    <lineage>
        <taxon>Bacteria</taxon>
        <taxon>Pseudomonadati</taxon>
        <taxon>Pseudomonadota</taxon>
        <taxon>Alphaproteobacteria</taxon>
        <taxon>Hyphomicrobiales</taxon>
        <taxon>Phyllobacteriaceae</taxon>
        <taxon>Mesorhizobium</taxon>
    </lineage>
</organism>
<comment type="caution">
    <text evidence="1">The sequence shown here is derived from an EMBL/GenBank/DDBJ whole genome shotgun (WGS) entry which is preliminary data.</text>
</comment>
<protein>
    <submittedName>
        <fullName evidence="1">Uncharacterized protein</fullName>
    </submittedName>
</protein>
<reference evidence="2" key="1">
    <citation type="submission" date="2017-03" db="EMBL/GenBank/DDBJ databases">
        <authorList>
            <person name="Safronova V.I."/>
            <person name="Sazanova A.L."/>
            <person name="Chirak E.R."/>
        </authorList>
    </citation>
    <scope>NUCLEOTIDE SEQUENCE [LARGE SCALE GENOMIC DNA]</scope>
    <source>
        <strain evidence="2">Ach-343</strain>
    </source>
</reference>
<keyword evidence="2" id="KW-1185">Reference proteome</keyword>
<gene>
    <name evidence="1" type="ORF">B5V02_33310</name>
</gene>
<dbReference type="AlphaFoldDB" id="A0A2W7BTJ2"/>